<feature type="chain" id="PRO_5047416309" evidence="1">
    <location>
        <begin position="23"/>
        <end position="291"/>
    </location>
</feature>
<dbReference type="RefSeq" id="WP_323327490.1">
    <property type="nucleotide sequence ID" value="NZ_JAYFSI010000002.1"/>
</dbReference>
<protein>
    <submittedName>
        <fullName evidence="2">Uncharacterized protein</fullName>
    </submittedName>
</protein>
<evidence type="ECO:0000256" key="1">
    <source>
        <dbReference type="SAM" id="SignalP"/>
    </source>
</evidence>
<sequence length="291" mass="31192">MKAKLITLAVVVVALGGGIALASASSEPGSGPPAIGVVRAVRSGTDIVLPFDAYRHTPAEINVIERATAVLARDCLNRFGLHWAPPTVDAVDTSRPTAAGRYGIVDAAEVARLGYHAAEPPDRPSQPQPPLDVLMVYTGKGASDVGGQPVPEGGCLGEARRRLEEGLPAAMPGERFAELDRELYLTAQADERVQRAMTGWRECMAESGLRYADVWAANDDVRWSAPEPTPEEIATAKADLACRTRSGLAGTWLAVETAYQQRVISERRKEFDALATALHARLAHARQIVNR</sequence>
<dbReference type="EMBL" id="JAYFSI010000002">
    <property type="protein sequence ID" value="MEA5360924.1"/>
    <property type="molecule type" value="Genomic_DNA"/>
</dbReference>
<accession>A0ABU5R5I5</accession>
<feature type="signal peptide" evidence="1">
    <location>
        <begin position="1"/>
        <end position="22"/>
    </location>
</feature>
<keyword evidence="1" id="KW-0732">Signal</keyword>
<comment type="caution">
    <text evidence="2">The sequence shown here is derived from an EMBL/GenBank/DDBJ whole genome shotgun (WGS) entry which is preliminary data.</text>
</comment>
<proteinExistence type="predicted"/>
<keyword evidence="3" id="KW-1185">Reference proteome</keyword>
<evidence type="ECO:0000313" key="3">
    <source>
        <dbReference type="Proteomes" id="UP001304298"/>
    </source>
</evidence>
<reference evidence="2 3" key="1">
    <citation type="submission" date="2023-12" db="EMBL/GenBank/DDBJ databases">
        <title>Amycolatopsis sp. V23-08.</title>
        <authorList>
            <person name="Somphong A."/>
        </authorList>
    </citation>
    <scope>NUCLEOTIDE SEQUENCE [LARGE SCALE GENOMIC DNA]</scope>
    <source>
        <strain evidence="2 3">V23-08</strain>
    </source>
</reference>
<dbReference type="Proteomes" id="UP001304298">
    <property type="component" value="Unassembled WGS sequence"/>
</dbReference>
<evidence type="ECO:0000313" key="2">
    <source>
        <dbReference type="EMBL" id="MEA5360924.1"/>
    </source>
</evidence>
<gene>
    <name evidence="2" type="ORF">VA596_15355</name>
</gene>
<organism evidence="2 3">
    <name type="scientific">Amycolatopsis heterodermiae</name>
    <dbReference type="NCBI Taxonomy" id="3110235"/>
    <lineage>
        <taxon>Bacteria</taxon>
        <taxon>Bacillati</taxon>
        <taxon>Actinomycetota</taxon>
        <taxon>Actinomycetes</taxon>
        <taxon>Pseudonocardiales</taxon>
        <taxon>Pseudonocardiaceae</taxon>
        <taxon>Amycolatopsis</taxon>
    </lineage>
</organism>
<name>A0ABU5R5I5_9PSEU</name>